<sequence>MLLALPLLLASVPFAHSQLPIGAEFKCHKSSQKWTDESWAQAKKNVEKNGHCLYYETGEPGFDVSTCGSQCGKGVEASGCMASGTEGFPGPDGRCFYPGKCICPKDVEWVGDLIADIVQGLNEFFQNIVDAFVCGGILDAILMTVDIGLSLIPGGAFASAAMRTGIRVAKSVSEAGSDRSAFEEWFGAQCGSKPSDVDKVWKEWTGVPDSELPSFPGGECLKSKKKKGCKSKPSEDDDKKEEERRKKQFEEDRNKTSKKPTSKPTTNPQTKTTQQTTTKASTASETKTTPKTSTKATTAPETKTTQKSSTKLTATDTKTTPNASTKTAPTPDTKTTSKATTKATTAPETKTTQKTTTQATTTPDETNHRSNKTLTATSRTTGKTDSTTATTLTSLRSSASACTRTPKTKRSIPTLTPQLLHKRANRKPFECIYDDEEYEPGNPPEGAVQDDDAKNPLGCYTCGKTGRKRNFLGMQTVNAHQFGFGAEGRVVQAWLPTGQEVAVKQSTSAEQSKKMVEIQTSLSSKSEKIAKVFFSCNEYAEHWTVMEYFPSGSLMSRIESGVLEGNEGAIKKVMDQVLEGIAFMHSEGYAHTDIKADNFMMNGDVVKVIDLDGATQDKKQTAFGKDSYLSPEAKQGKDTDPKANDVWALGMMHVDVARKGKAWADAMAPEAKSLWQAKSKSIRVDECKKLWKEFSRQHCELLADVFVEEKDRIDAAKFRDTLKRIPLFGECD</sequence>
<dbReference type="InterPro" id="IPR053235">
    <property type="entry name" value="Ser_Thr_kinase"/>
</dbReference>
<accession>A0A6A5TUC4</accession>
<dbReference type="OrthoDB" id="3797265at2759"/>
<keyword evidence="2" id="KW-0732">Signal</keyword>
<dbReference type="AlphaFoldDB" id="A0A6A5TUC4"/>
<evidence type="ECO:0000313" key="4">
    <source>
        <dbReference type="EMBL" id="KAF1954296.1"/>
    </source>
</evidence>
<dbReference type="PROSITE" id="PS00108">
    <property type="entry name" value="PROTEIN_KINASE_ST"/>
    <property type="match status" value="1"/>
</dbReference>
<feature type="compositionally biased region" description="Basic and acidic residues" evidence="1">
    <location>
        <begin position="241"/>
        <end position="255"/>
    </location>
</feature>
<dbReference type="PANTHER" id="PTHR24361">
    <property type="entry name" value="MITOGEN-ACTIVATED KINASE KINASE KINASE"/>
    <property type="match status" value="1"/>
</dbReference>
<evidence type="ECO:0000313" key="5">
    <source>
        <dbReference type="Proteomes" id="UP000800035"/>
    </source>
</evidence>
<feature type="region of interest" description="Disordered" evidence="1">
    <location>
        <begin position="206"/>
        <end position="410"/>
    </location>
</feature>
<organism evidence="4 5">
    <name type="scientific">Byssothecium circinans</name>
    <dbReference type="NCBI Taxonomy" id="147558"/>
    <lineage>
        <taxon>Eukaryota</taxon>
        <taxon>Fungi</taxon>
        <taxon>Dikarya</taxon>
        <taxon>Ascomycota</taxon>
        <taxon>Pezizomycotina</taxon>
        <taxon>Dothideomycetes</taxon>
        <taxon>Pleosporomycetidae</taxon>
        <taxon>Pleosporales</taxon>
        <taxon>Massarineae</taxon>
        <taxon>Massarinaceae</taxon>
        <taxon>Byssothecium</taxon>
    </lineage>
</organism>
<keyword evidence="4" id="KW-0808">Transferase</keyword>
<keyword evidence="5" id="KW-1185">Reference proteome</keyword>
<dbReference type="Gene3D" id="1.10.510.10">
    <property type="entry name" value="Transferase(Phosphotransferase) domain 1"/>
    <property type="match status" value="1"/>
</dbReference>
<proteinExistence type="predicted"/>
<feature type="signal peptide" evidence="2">
    <location>
        <begin position="1"/>
        <end position="17"/>
    </location>
</feature>
<dbReference type="SUPFAM" id="SSF56112">
    <property type="entry name" value="Protein kinase-like (PK-like)"/>
    <property type="match status" value="1"/>
</dbReference>
<feature type="compositionally biased region" description="Low complexity" evidence="1">
    <location>
        <begin position="262"/>
        <end position="364"/>
    </location>
</feature>
<dbReference type="Pfam" id="PF00069">
    <property type="entry name" value="Pkinase"/>
    <property type="match status" value="1"/>
</dbReference>
<dbReference type="GO" id="GO:0004674">
    <property type="term" value="F:protein serine/threonine kinase activity"/>
    <property type="evidence" value="ECO:0007669"/>
    <property type="project" value="TreeGrafter"/>
</dbReference>
<dbReference type="PANTHER" id="PTHR24361:SF678">
    <property type="entry name" value="SPORULATION-SPECIFIC PROTEIN 1"/>
    <property type="match status" value="1"/>
</dbReference>
<feature type="chain" id="PRO_5025682999" evidence="2">
    <location>
        <begin position="18"/>
        <end position="732"/>
    </location>
</feature>
<feature type="domain" description="Protein kinase" evidence="3">
    <location>
        <begin position="476"/>
        <end position="728"/>
    </location>
</feature>
<name>A0A6A5TUC4_9PLEO</name>
<gene>
    <name evidence="4" type="ORF">CC80DRAFT_493807</name>
</gene>
<dbReference type="EMBL" id="ML976999">
    <property type="protein sequence ID" value="KAF1954296.1"/>
    <property type="molecule type" value="Genomic_DNA"/>
</dbReference>
<dbReference type="InterPro" id="IPR011009">
    <property type="entry name" value="Kinase-like_dom_sf"/>
</dbReference>
<dbReference type="GO" id="GO:0005737">
    <property type="term" value="C:cytoplasm"/>
    <property type="evidence" value="ECO:0007669"/>
    <property type="project" value="TreeGrafter"/>
</dbReference>
<dbReference type="PROSITE" id="PS50011">
    <property type="entry name" value="PROTEIN_KINASE_DOM"/>
    <property type="match status" value="1"/>
</dbReference>
<feature type="compositionally biased region" description="Low complexity" evidence="1">
    <location>
        <begin position="375"/>
        <end position="405"/>
    </location>
</feature>
<evidence type="ECO:0000256" key="1">
    <source>
        <dbReference type="SAM" id="MobiDB-lite"/>
    </source>
</evidence>
<reference evidence="4" key="1">
    <citation type="journal article" date="2020" name="Stud. Mycol.">
        <title>101 Dothideomycetes genomes: a test case for predicting lifestyles and emergence of pathogens.</title>
        <authorList>
            <person name="Haridas S."/>
            <person name="Albert R."/>
            <person name="Binder M."/>
            <person name="Bloem J."/>
            <person name="Labutti K."/>
            <person name="Salamov A."/>
            <person name="Andreopoulos B."/>
            <person name="Baker S."/>
            <person name="Barry K."/>
            <person name="Bills G."/>
            <person name="Bluhm B."/>
            <person name="Cannon C."/>
            <person name="Castanera R."/>
            <person name="Culley D."/>
            <person name="Daum C."/>
            <person name="Ezra D."/>
            <person name="Gonzalez J."/>
            <person name="Henrissat B."/>
            <person name="Kuo A."/>
            <person name="Liang C."/>
            <person name="Lipzen A."/>
            <person name="Lutzoni F."/>
            <person name="Magnuson J."/>
            <person name="Mondo S."/>
            <person name="Nolan M."/>
            <person name="Ohm R."/>
            <person name="Pangilinan J."/>
            <person name="Park H.-J."/>
            <person name="Ramirez L."/>
            <person name="Alfaro M."/>
            <person name="Sun H."/>
            <person name="Tritt A."/>
            <person name="Yoshinaga Y."/>
            <person name="Zwiers L.-H."/>
            <person name="Turgeon B."/>
            <person name="Goodwin S."/>
            <person name="Spatafora J."/>
            <person name="Crous P."/>
            <person name="Grigoriev I."/>
        </authorList>
    </citation>
    <scope>NUCLEOTIDE SEQUENCE</scope>
    <source>
        <strain evidence="4">CBS 675.92</strain>
    </source>
</reference>
<evidence type="ECO:0000259" key="3">
    <source>
        <dbReference type="PROSITE" id="PS50011"/>
    </source>
</evidence>
<dbReference type="SMART" id="SM00220">
    <property type="entry name" value="S_TKc"/>
    <property type="match status" value="1"/>
</dbReference>
<dbReference type="InterPro" id="IPR008271">
    <property type="entry name" value="Ser/Thr_kinase_AS"/>
</dbReference>
<evidence type="ECO:0000256" key="2">
    <source>
        <dbReference type="SAM" id="SignalP"/>
    </source>
</evidence>
<keyword evidence="4" id="KW-0418">Kinase</keyword>
<dbReference type="Proteomes" id="UP000800035">
    <property type="component" value="Unassembled WGS sequence"/>
</dbReference>
<protein>
    <submittedName>
        <fullName evidence="4">Kinase-like protein</fullName>
    </submittedName>
</protein>
<dbReference type="InterPro" id="IPR000719">
    <property type="entry name" value="Prot_kinase_dom"/>
</dbReference>
<dbReference type="GO" id="GO:0005524">
    <property type="term" value="F:ATP binding"/>
    <property type="evidence" value="ECO:0007669"/>
    <property type="project" value="InterPro"/>
</dbReference>
<dbReference type="CDD" id="cd00180">
    <property type="entry name" value="PKc"/>
    <property type="match status" value="1"/>
</dbReference>